<proteinExistence type="predicted"/>
<sequence>MTDTPFPAHMLAWKASSNVICMEEILLVFDNPYEDDEDRLNKVNKYWKARVKERLQREARYKELLDAEVKAAERRKVDEIAWAKEKAKEEAAAREKEKEKGLEKEKTVEPVKEKEAGPSGVNKGKARE</sequence>
<feature type="region of interest" description="Disordered" evidence="1">
    <location>
        <begin position="86"/>
        <end position="128"/>
    </location>
</feature>
<dbReference type="EMBL" id="KN837233">
    <property type="protein sequence ID" value="KIJ32030.1"/>
    <property type="molecule type" value="Genomic_DNA"/>
</dbReference>
<feature type="non-terminal residue" evidence="2">
    <location>
        <position position="128"/>
    </location>
</feature>
<organism evidence="2 3">
    <name type="scientific">Sphaerobolus stellatus (strain SS14)</name>
    <dbReference type="NCBI Taxonomy" id="990650"/>
    <lineage>
        <taxon>Eukaryota</taxon>
        <taxon>Fungi</taxon>
        <taxon>Dikarya</taxon>
        <taxon>Basidiomycota</taxon>
        <taxon>Agaricomycotina</taxon>
        <taxon>Agaricomycetes</taxon>
        <taxon>Phallomycetidae</taxon>
        <taxon>Geastrales</taxon>
        <taxon>Sphaerobolaceae</taxon>
        <taxon>Sphaerobolus</taxon>
    </lineage>
</organism>
<name>A0A0C9V3C2_SPHS4</name>
<reference evidence="2 3" key="1">
    <citation type="submission" date="2014-06" db="EMBL/GenBank/DDBJ databases">
        <title>Evolutionary Origins and Diversification of the Mycorrhizal Mutualists.</title>
        <authorList>
            <consortium name="DOE Joint Genome Institute"/>
            <consortium name="Mycorrhizal Genomics Consortium"/>
            <person name="Kohler A."/>
            <person name="Kuo A."/>
            <person name="Nagy L.G."/>
            <person name="Floudas D."/>
            <person name="Copeland A."/>
            <person name="Barry K.W."/>
            <person name="Cichocki N."/>
            <person name="Veneault-Fourrey C."/>
            <person name="LaButti K."/>
            <person name="Lindquist E.A."/>
            <person name="Lipzen A."/>
            <person name="Lundell T."/>
            <person name="Morin E."/>
            <person name="Murat C."/>
            <person name="Riley R."/>
            <person name="Ohm R."/>
            <person name="Sun H."/>
            <person name="Tunlid A."/>
            <person name="Henrissat B."/>
            <person name="Grigoriev I.V."/>
            <person name="Hibbett D.S."/>
            <person name="Martin F."/>
        </authorList>
    </citation>
    <scope>NUCLEOTIDE SEQUENCE [LARGE SCALE GENOMIC DNA]</scope>
    <source>
        <strain evidence="2 3">SS14</strain>
    </source>
</reference>
<evidence type="ECO:0000313" key="2">
    <source>
        <dbReference type="EMBL" id="KIJ32030.1"/>
    </source>
</evidence>
<protein>
    <submittedName>
        <fullName evidence="2">Unplaced genomic scaffold SPHSTscaffold_158, whole genome shotgun sequence</fullName>
    </submittedName>
</protein>
<accession>A0A0C9V3C2</accession>
<dbReference type="Proteomes" id="UP000054279">
    <property type="component" value="Unassembled WGS sequence"/>
</dbReference>
<gene>
    <name evidence="2" type="ORF">M422DRAFT_266265</name>
</gene>
<dbReference type="AlphaFoldDB" id="A0A0C9V3C2"/>
<feature type="compositionally biased region" description="Basic and acidic residues" evidence="1">
    <location>
        <begin position="86"/>
        <end position="116"/>
    </location>
</feature>
<keyword evidence="3" id="KW-1185">Reference proteome</keyword>
<evidence type="ECO:0000256" key="1">
    <source>
        <dbReference type="SAM" id="MobiDB-lite"/>
    </source>
</evidence>
<evidence type="ECO:0000313" key="3">
    <source>
        <dbReference type="Proteomes" id="UP000054279"/>
    </source>
</evidence>
<dbReference type="HOGENOM" id="CLU_1778645_0_0_1"/>